<dbReference type="Proteomes" id="UP001218218">
    <property type="component" value="Unassembled WGS sequence"/>
</dbReference>
<feature type="non-terminal residue" evidence="1">
    <location>
        <position position="115"/>
    </location>
</feature>
<reference evidence="1" key="1">
    <citation type="submission" date="2023-03" db="EMBL/GenBank/DDBJ databases">
        <title>Massive genome expansion in bonnet fungi (Mycena s.s.) driven by repeated elements and novel gene families across ecological guilds.</title>
        <authorList>
            <consortium name="Lawrence Berkeley National Laboratory"/>
            <person name="Harder C.B."/>
            <person name="Miyauchi S."/>
            <person name="Viragh M."/>
            <person name="Kuo A."/>
            <person name="Thoen E."/>
            <person name="Andreopoulos B."/>
            <person name="Lu D."/>
            <person name="Skrede I."/>
            <person name="Drula E."/>
            <person name="Henrissat B."/>
            <person name="Morin E."/>
            <person name="Kohler A."/>
            <person name="Barry K."/>
            <person name="LaButti K."/>
            <person name="Morin E."/>
            <person name="Salamov A."/>
            <person name="Lipzen A."/>
            <person name="Mereny Z."/>
            <person name="Hegedus B."/>
            <person name="Baldrian P."/>
            <person name="Stursova M."/>
            <person name="Weitz H."/>
            <person name="Taylor A."/>
            <person name="Grigoriev I.V."/>
            <person name="Nagy L.G."/>
            <person name="Martin F."/>
            <person name="Kauserud H."/>
        </authorList>
    </citation>
    <scope>NUCLEOTIDE SEQUENCE</scope>
    <source>
        <strain evidence="1">CBHHK002</strain>
    </source>
</reference>
<proteinExistence type="predicted"/>
<dbReference type="EMBL" id="JARIHO010000115">
    <property type="protein sequence ID" value="KAJ7302561.1"/>
    <property type="molecule type" value="Genomic_DNA"/>
</dbReference>
<keyword evidence="2" id="KW-1185">Reference proteome</keyword>
<sequence>GMGEKTRLVSWIWYGTGHAKGAIGEAMHDGVRVEWSKAYVRVKHWRKEEQLLQEEMARCLLTLEWQATVWDQQARPEHYQGQIAYGAAHLQGVTAFAARQAAVRRQLAVRFRRSW</sequence>
<feature type="non-terminal residue" evidence="1">
    <location>
        <position position="1"/>
    </location>
</feature>
<organism evidence="1 2">
    <name type="scientific">Mycena albidolilacea</name>
    <dbReference type="NCBI Taxonomy" id="1033008"/>
    <lineage>
        <taxon>Eukaryota</taxon>
        <taxon>Fungi</taxon>
        <taxon>Dikarya</taxon>
        <taxon>Basidiomycota</taxon>
        <taxon>Agaricomycotina</taxon>
        <taxon>Agaricomycetes</taxon>
        <taxon>Agaricomycetidae</taxon>
        <taxon>Agaricales</taxon>
        <taxon>Marasmiineae</taxon>
        <taxon>Mycenaceae</taxon>
        <taxon>Mycena</taxon>
    </lineage>
</organism>
<protein>
    <submittedName>
        <fullName evidence="1">Uncharacterized protein</fullName>
    </submittedName>
</protein>
<dbReference type="AlphaFoldDB" id="A0AAD6YZW8"/>
<accession>A0AAD6YZW8</accession>
<gene>
    <name evidence="1" type="ORF">DFH08DRAFT_666198</name>
</gene>
<evidence type="ECO:0000313" key="1">
    <source>
        <dbReference type="EMBL" id="KAJ7302561.1"/>
    </source>
</evidence>
<evidence type="ECO:0000313" key="2">
    <source>
        <dbReference type="Proteomes" id="UP001218218"/>
    </source>
</evidence>
<name>A0AAD6YZW8_9AGAR</name>
<comment type="caution">
    <text evidence="1">The sequence shown here is derived from an EMBL/GenBank/DDBJ whole genome shotgun (WGS) entry which is preliminary data.</text>
</comment>